<keyword evidence="1" id="KW-0812">Transmembrane</keyword>
<sequence length="152" mass="17895">MMKKKMNVIFNTPHTGNGNTQCIISYTRWELFVTFIFNRFFFVFVFFKRFLIVFLLNILSYLSNNLDIFLFLLKKKKTGHNLTPELTLSRLHIMSARWLGQWPSQCWPAHRAVIAIRQNGTRSLCSYPDSTRSGMRASVSVHDADYSESFRR</sequence>
<reference evidence="2 3" key="1">
    <citation type="submission" date="2024-04" db="EMBL/GenBank/DDBJ databases">
        <authorList>
            <consortium name="Genoscope - CEA"/>
            <person name="William W."/>
        </authorList>
    </citation>
    <scope>NUCLEOTIDE SEQUENCE [LARGE SCALE GENOMIC DNA]</scope>
</reference>
<feature type="transmembrane region" description="Helical" evidence="1">
    <location>
        <begin position="29"/>
        <end position="47"/>
    </location>
</feature>
<keyword evidence="3" id="KW-1185">Reference proteome</keyword>
<accession>A0AAV2HPJ3</accession>
<organism evidence="2 3">
    <name type="scientific">Lymnaea stagnalis</name>
    <name type="common">Great pond snail</name>
    <name type="synonym">Helix stagnalis</name>
    <dbReference type="NCBI Taxonomy" id="6523"/>
    <lineage>
        <taxon>Eukaryota</taxon>
        <taxon>Metazoa</taxon>
        <taxon>Spiralia</taxon>
        <taxon>Lophotrochozoa</taxon>
        <taxon>Mollusca</taxon>
        <taxon>Gastropoda</taxon>
        <taxon>Heterobranchia</taxon>
        <taxon>Euthyneura</taxon>
        <taxon>Panpulmonata</taxon>
        <taxon>Hygrophila</taxon>
        <taxon>Lymnaeoidea</taxon>
        <taxon>Lymnaeidae</taxon>
        <taxon>Lymnaea</taxon>
    </lineage>
</organism>
<protein>
    <submittedName>
        <fullName evidence="2">Uncharacterized protein</fullName>
    </submittedName>
</protein>
<evidence type="ECO:0000313" key="3">
    <source>
        <dbReference type="Proteomes" id="UP001497497"/>
    </source>
</evidence>
<proteinExistence type="predicted"/>
<keyword evidence="1" id="KW-0472">Membrane</keyword>
<dbReference type="Proteomes" id="UP001497497">
    <property type="component" value="Unassembled WGS sequence"/>
</dbReference>
<dbReference type="AlphaFoldDB" id="A0AAV2HPJ3"/>
<evidence type="ECO:0000313" key="2">
    <source>
        <dbReference type="EMBL" id="CAL1534251.1"/>
    </source>
</evidence>
<evidence type="ECO:0000256" key="1">
    <source>
        <dbReference type="SAM" id="Phobius"/>
    </source>
</evidence>
<keyword evidence="1" id="KW-1133">Transmembrane helix</keyword>
<dbReference type="EMBL" id="CAXITT010000166">
    <property type="protein sequence ID" value="CAL1534251.1"/>
    <property type="molecule type" value="Genomic_DNA"/>
</dbReference>
<name>A0AAV2HPJ3_LYMST</name>
<comment type="caution">
    <text evidence="2">The sequence shown here is derived from an EMBL/GenBank/DDBJ whole genome shotgun (WGS) entry which is preliminary data.</text>
</comment>
<feature type="transmembrane region" description="Helical" evidence="1">
    <location>
        <begin position="53"/>
        <end position="73"/>
    </location>
</feature>
<gene>
    <name evidence="2" type="ORF">GSLYS_00008211001</name>
</gene>